<evidence type="ECO:0000313" key="18">
    <source>
        <dbReference type="Proteomes" id="UP000009046"/>
    </source>
</evidence>
<dbReference type="PRINTS" id="PR00113">
    <property type="entry name" value="ALKPHPHTASE"/>
</dbReference>
<dbReference type="CDD" id="cd16012">
    <property type="entry name" value="ALP"/>
    <property type="match status" value="1"/>
</dbReference>
<feature type="binding site" evidence="14">
    <location>
        <position position="408"/>
    </location>
    <ligand>
        <name>Zn(2+)</name>
        <dbReference type="ChEBI" id="CHEBI:29105"/>
        <label>2</label>
    </ligand>
</feature>
<evidence type="ECO:0000256" key="11">
    <source>
        <dbReference type="ARBA" id="ARBA00023180"/>
    </source>
</evidence>
<keyword evidence="7 16" id="KW-0378">Hydrolase</keyword>
<dbReference type="InterPro" id="IPR017850">
    <property type="entry name" value="Alkaline_phosphatase_core_sf"/>
</dbReference>
<proteinExistence type="inferred from homology"/>
<keyword evidence="6 14" id="KW-0479">Metal-binding</keyword>
<dbReference type="EMBL" id="DS235088">
    <property type="protein sequence ID" value="EEB11719.1"/>
    <property type="molecule type" value="Genomic_DNA"/>
</dbReference>
<dbReference type="GeneID" id="8234076"/>
<reference evidence="16" key="1">
    <citation type="submission" date="2007-04" db="EMBL/GenBank/DDBJ databases">
        <title>Annotation of Pediculus humanus corporis strain USDA.</title>
        <authorList>
            <person name="Kirkness E."/>
            <person name="Hannick L."/>
            <person name="Hass B."/>
            <person name="Bruggner R."/>
            <person name="Lawson D."/>
            <person name="Bidwell S."/>
            <person name="Joardar V."/>
            <person name="Caler E."/>
            <person name="Walenz B."/>
            <person name="Inman J."/>
            <person name="Schobel S."/>
            <person name="Galinsky K."/>
            <person name="Amedeo P."/>
            <person name="Strausberg R."/>
        </authorList>
    </citation>
    <scope>NUCLEOTIDE SEQUENCE</scope>
    <source>
        <strain evidence="16">USDA</strain>
    </source>
</reference>
<dbReference type="Pfam" id="PF00245">
    <property type="entry name" value="Alk_phosphatase"/>
    <property type="match status" value="1"/>
</dbReference>
<keyword evidence="9 14" id="KW-0460">Magnesium</keyword>
<keyword evidence="12" id="KW-0449">Lipoprotein</keyword>
<dbReference type="EC" id="3.1.3.1" evidence="3"/>
<feature type="binding site" evidence="14">
    <location>
        <position position="15"/>
    </location>
    <ligand>
        <name>Zn(2+)</name>
        <dbReference type="ChEBI" id="CHEBI:29105"/>
        <label>2</label>
    </ligand>
</feature>
<dbReference type="Gene3D" id="3.40.720.10">
    <property type="entry name" value="Alkaline Phosphatase, subunit A"/>
    <property type="match status" value="1"/>
</dbReference>
<dbReference type="OMA" id="FAFEQFP"/>
<dbReference type="InterPro" id="IPR001952">
    <property type="entry name" value="Alkaline_phosphatase"/>
</dbReference>
<evidence type="ECO:0000256" key="6">
    <source>
        <dbReference type="ARBA" id="ARBA00022723"/>
    </source>
</evidence>
<evidence type="ECO:0000256" key="12">
    <source>
        <dbReference type="ARBA" id="ARBA00023288"/>
    </source>
</evidence>
<feature type="binding site" evidence="14">
    <location>
        <position position="130"/>
    </location>
    <ligand>
        <name>Mg(2+)</name>
        <dbReference type="ChEBI" id="CHEBI:18420"/>
    </ligand>
</feature>
<comment type="cofactor">
    <cofactor evidence="14">
        <name>Mg(2+)</name>
        <dbReference type="ChEBI" id="CHEBI:18420"/>
    </cofactor>
    <text evidence="14">Binds 1 Mg(2+) ion.</text>
</comment>
<dbReference type="GO" id="GO:0004035">
    <property type="term" value="F:alkaline phosphatase activity"/>
    <property type="evidence" value="ECO:0007669"/>
    <property type="project" value="UniProtKB-EC"/>
</dbReference>
<feature type="binding site" evidence="14">
    <location>
        <position position="295"/>
    </location>
    <ligand>
        <name>Zn(2+)</name>
        <dbReference type="ChEBI" id="CHEBI:29105"/>
        <label>2</label>
    </ligand>
</feature>
<dbReference type="InParanoid" id="E0VEB3"/>
<dbReference type="KEGG" id="phu:Phum_PHUM129520"/>
<keyword evidence="11" id="KW-0325">Glycoprotein</keyword>
<evidence type="ECO:0000256" key="5">
    <source>
        <dbReference type="ARBA" id="ARBA00022622"/>
    </source>
</evidence>
<dbReference type="PANTHER" id="PTHR11596:SF91">
    <property type="entry name" value="ALKALINE PHOSPHATASE-RELATED"/>
    <property type="match status" value="1"/>
</dbReference>
<feature type="binding site" evidence="14">
    <location>
        <position position="15"/>
    </location>
    <ligand>
        <name>Mg(2+)</name>
        <dbReference type="ChEBI" id="CHEBI:18420"/>
    </ligand>
</feature>
<feature type="binding site" evidence="14">
    <location>
        <position position="291"/>
    </location>
    <ligand>
        <name>Zn(2+)</name>
        <dbReference type="ChEBI" id="CHEBI:29105"/>
        <label>2</label>
    </ligand>
</feature>
<comment type="similarity">
    <text evidence="2 15">Belongs to the alkaline phosphatase family.</text>
</comment>
<dbReference type="RefSeq" id="XP_002424457.1">
    <property type="nucleotide sequence ID" value="XM_002424412.1"/>
</dbReference>
<dbReference type="FunFam" id="3.40.720.10:FF:000008">
    <property type="entry name" value="Alkaline phosphatase"/>
    <property type="match status" value="1"/>
</dbReference>
<keyword evidence="8 14" id="KW-0862">Zinc</keyword>
<reference evidence="17" key="3">
    <citation type="submission" date="2021-02" db="UniProtKB">
        <authorList>
            <consortium name="EnsemblMetazoa"/>
        </authorList>
    </citation>
    <scope>IDENTIFICATION</scope>
    <source>
        <strain evidence="17">USDA</strain>
    </source>
</reference>
<dbReference type="GO" id="GO:0005886">
    <property type="term" value="C:plasma membrane"/>
    <property type="evidence" value="ECO:0007669"/>
    <property type="project" value="UniProtKB-SubCell"/>
</dbReference>
<dbReference type="EnsemblMetazoa" id="PHUM129520-RA">
    <property type="protein sequence ID" value="PHUM129520-PA"/>
    <property type="gene ID" value="PHUM129520"/>
</dbReference>
<reference evidence="16" key="2">
    <citation type="submission" date="2007-04" db="EMBL/GenBank/DDBJ databases">
        <title>The genome of the human body louse.</title>
        <authorList>
            <consortium name="The Human Body Louse Genome Consortium"/>
            <person name="Kirkness E."/>
            <person name="Walenz B."/>
            <person name="Hass B."/>
            <person name="Bruggner R."/>
            <person name="Strausberg R."/>
        </authorList>
    </citation>
    <scope>NUCLEOTIDE SEQUENCE</scope>
    <source>
        <strain evidence="16">USDA</strain>
    </source>
</reference>
<evidence type="ECO:0000313" key="16">
    <source>
        <dbReference type="EMBL" id="EEB11719.1"/>
    </source>
</evidence>
<gene>
    <name evidence="17" type="primary">8234076</name>
    <name evidence="16" type="ORF">Phum_PHUM129520</name>
</gene>
<evidence type="ECO:0000256" key="14">
    <source>
        <dbReference type="PIRSR" id="PIRSR601952-2"/>
    </source>
</evidence>
<feature type="binding site" evidence="14">
    <location>
        <position position="128"/>
    </location>
    <ligand>
        <name>Mg(2+)</name>
        <dbReference type="ChEBI" id="CHEBI:18420"/>
    </ligand>
</feature>
<organism>
    <name type="scientific">Pediculus humanus subsp. corporis</name>
    <name type="common">Body louse</name>
    <dbReference type="NCBI Taxonomy" id="121224"/>
    <lineage>
        <taxon>Eukaryota</taxon>
        <taxon>Metazoa</taxon>
        <taxon>Ecdysozoa</taxon>
        <taxon>Arthropoda</taxon>
        <taxon>Hexapoda</taxon>
        <taxon>Insecta</taxon>
        <taxon>Pterygota</taxon>
        <taxon>Neoptera</taxon>
        <taxon>Paraneoptera</taxon>
        <taxon>Psocodea</taxon>
        <taxon>Troctomorpha</taxon>
        <taxon>Phthiraptera</taxon>
        <taxon>Anoplura</taxon>
        <taxon>Pediculidae</taxon>
        <taxon>Pediculus</taxon>
    </lineage>
</organism>
<feature type="active site" description="Phosphoserine intermediate" evidence="13">
    <location>
        <position position="65"/>
    </location>
</feature>
<comment type="cofactor">
    <cofactor evidence="14">
        <name>Zn(2+)</name>
        <dbReference type="ChEBI" id="CHEBI:29105"/>
    </cofactor>
    <text evidence="14">Binds 2 Zn(2+) ions.</text>
</comment>
<keyword evidence="10" id="KW-0472">Membrane</keyword>
<dbReference type="PANTHER" id="PTHR11596">
    <property type="entry name" value="ALKALINE PHOSPHATASE"/>
    <property type="match status" value="1"/>
</dbReference>
<dbReference type="SMART" id="SM00098">
    <property type="entry name" value="alkPPc"/>
    <property type="match status" value="1"/>
</dbReference>
<dbReference type="AlphaFoldDB" id="E0VEB3"/>
<evidence type="ECO:0000256" key="10">
    <source>
        <dbReference type="ARBA" id="ARBA00023136"/>
    </source>
</evidence>
<evidence type="ECO:0000256" key="3">
    <source>
        <dbReference type="ARBA" id="ARBA00012647"/>
    </source>
</evidence>
<feature type="binding site" evidence="14">
    <location>
        <position position="332"/>
    </location>
    <ligand>
        <name>Zn(2+)</name>
        <dbReference type="ChEBI" id="CHEBI:29105"/>
        <label>2</label>
    </ligand>
</feature>
<dbReference type="CTD" id="8234076"/>
<evidence type="ECO:0000256" key="4">
    <source>
        <dbReference type="ARBA" id="ARBA00022475"/>
    </source>
</evidence>
<evidence type="ECO:0000313" key="17">
    <source>
        <dbReference type="EnsemblMetazoa" id="PHUM129520-PA"/>
    </source>
</evidence>
<feature type="binding site" evidence="14">
    <location>
        <position position="333"/>
    </location>
    <ligand>
        <name>Zn(2+)</name>
        <dbReference type="ChEBI" id="CHEBI:29105"/>
        <label>2</label>
    </ligand>
</feature>
<evidence type="ECO:0000256" key="13">
    <source>
        <dbReference type="PIRSR" id="PIRSR601952-1"/>
    </source>
</evidence>
<dbReference type="SUPFAM" id="SSF53649">
    <property type="entry name" value="Alkaline phosphatase-like"/>
    <property type="match status" value="1"/>
</dbReference>
<dbReference type="HOGENOM" id="CLU_008539_4_0_1"/>
<evidence type="ECO:0000256" key="9">
    <source>
        <dbReference type="ARBA" id="ARBA00022842"/>
    </source>
</evidence>
<dbReference type="EMBL" id="AAZO01001504">
    <property type="status" value="NOT_ANNOTATED_CDS"/>
    <property type="molecule type" value="Genomic_DNA"/>
</dbReference>
<evidence type="ECO:0000256" key="8">
    <source>
        <dbReference type="ARBA" id="ARBA00022833"/>
    </source>
</evidence>
<keyword evidence="18" id="KW-1185">Reference proteome</keyword>
<dbReference type="eggNOG" id="KOG4126">
    <property type="taxonomic scope" value="Eukaryota"/>
</dbReference>
<accession>E0VEB3</accession>
<comment type="subcellular location">
    <subcellularLocation>
        <location evidence="1">Cell membrane</location>
        <topology evidence="1">Lipid-anchor</topology>
        <topology evidence="1">GPI-anchor</topology>
    </subcellularLocation>
</comment>
<evidence type="ECO:0000256" key="7">
    <source>
        <dbReference type="ARBA" id="ARBA00022801"/>
    </source>
</evidence>
<keyword evidence="4" id="KW-1003">Cell membrane</keyword>
<keyword evidence="5" id="KW-0336">GPI-anchor</keyword>
<feature type="binding site" evidence="14">
    <location>
        <position position="286"/>
    </location>
    <ligand>
        <name>Mg(2+)</name>
        <dbReference type="ChEBI" id="CHEBI:18420"/>
    </ligand>
</feature>
<dbReference type="OrthoDB" id="5818554at2759"/>
<dbReference type="STRING" id="121224.E0VEB3"/>
<dbReference type="GO" id="GO:0046872">
    <property type="term" value="F:metal ion binding"/>
    <property type="evidence" value="ECO:0007669"/>
    <property type="project" value="UniProtKB-KW"/>
</dbReference>
<dbReference type="GO" id="GO:0098552">
    <property type="term" value="C:side of membrane"/>
    <property type="evidence" value="ECO:0007669"/>
    <property type="project" value="UniProtKB-KW"/>
</dbReference>
<evidence type="ECO:0000256" key="1">
    <source>
        <dbReference type="ARBA" id="ARBA00004609"/>
    </source>
</evidence>
<dbReference type="FunCoup" id="E0VEB3">
    <property type="interactions" value="94"/>
</dbReference>
<dbReference type="VEuPathDB" id="VectorBase:PHUM129520"/>
<name>E0VEB3_PEDHC</name>
<evidence type="ECO:0000256" key="15">
    <source>
        <dbReference type="RuleBase" id="RU003946"/>
    </source>
</evidence>
<protein>
    <recommendedName>
        <fullName evidence="3">alkaline phosphatase</fullName>
        <ecNumber evidence="3">3.1.3.1</ecNumber>
    </recommendedName>
</protein>
<sequence length="464" mass="50831">MNTNEAKNVILFLGDGMSIPTITASRIYKGQLNGKSGEDDFLSFEEFPFLGLAKTYCVDSQVADSACTSTAYLGGVKANEGTIGVSAKVKRMDCESANNVTNHVLSIATWAQKAGKSTGFVTTTRVTHASPAGLYAHTAEREWEDDVGVEKSGKNATTCPDIAQQLIFDKPGIDFNVIMGGGRRSFYPQEIVDATGIKGKRRDGKNLIESWEKDKIKRQASYAYITTRNHLLTLNPLPEYLLGLFSPSHMDFHLDAKLSEPLLEEMTSAAIKILQKNKNGFFLFVEGGKIDLAHHDNLAQKSLDETVEFSKAVSAAVRLTDEDDTLILVTADHAHVMSMSGYSKKGNNIFGFAGEGMDGLQYPTLSYANGPGYWKTDLNGKRLDIKKFNTDGISFRFPAMVPLPKETHGGDDVAVFARGPWSHLFSGTFEQNFIPHALGYASCTGKGLTVCHKRAWEQKSLLLK</sequence>
<dbReference type="Proteomes" id="UP000009046">
    <property type="component" value="Unassembled WGS sequence"/>
</dbReference>
<evidence type="ECO:0000256" key="2">
    <source>
        <dbReference type="ARBA" id="ARBA00005984"/>
    </source>
</evidence>